<feature type="transmembrane region" description="Helical" evidence="10">
    <location>
        <begin position="275"/>
        <end position="295"/>
    </location>
</feature>
<dbReference type="AlphaFoldDB" id="A0A1X2IJS1"/>
<evidence type="ECO:0000256" key="9">
    <source>
        <dbReference type="ARBA" id="ARBA00048048"/>
    </source>
</evidence>
<dbReference type="InterPro" id="IPR001594">
    <property type="entry name" value="Palmitoyltrfase_DHHC"/>
</dbReference>
<evidence type="ECO:0000256" key="3">
    <source>
        <dbReference type="ARBA" id="ARBA00022692"/>
    </source>
</evidence>
<comment type="caution">
    <text evidence="13">The sequence shown here is derived from an EMBL/GenBank/DDBJ whole genome shotgun (WGS) entry which is preliminary data.</text>
</comment>
<comment type="catalytic activity">
    <reaction evidence="9 10">
        <text>L-cysteinyl-[protein] + hexadecanoyl-CoA = S-hexadecanoyl-L-cysteinyl-[protein] + CoA</text>
        <dbReference type="Rhea" id="RHEA:36683"/>
        <dbReference type="Rhea" id="RHEA-COMP:10131"/>
        <dbReference type="Rhea" id="RHEA-COMP:11032"/>
        <dbReference type="ChEBI" id="CHEBI:29950"/>
        <dbReference type="ChEBI" id="CHEBI:57287"/>
        <dbReference type="ChEBI" id="CHEBI:57379"/>
        <dbReference type="ChEBI" id="CHEBI:74151"/>
        <dbReference type="EC" id="2.3.1.225"/>
    </reaction>
</comment>
<evidence type="ECO:0000313" key="14">
    <source>
        <dbReference type="Proteomes" id="UP000193560"/>
    </source>
</evidence>
<feature type="transmembrane region" description="Helical" evidence="10">
    <location>
        <begin position="12"/>
        <end position="37"/>
    </location>
</feature>
<organism evidence="13 14">
    <name type="scientific">Absidia repens</name>
    <dbReference type="NCBI Taxonomy" id="90262"/>
    <lineage>
        <taxon>Eukaryota</taxon>
        <taxon>Fungi</taxon>
        <taxon>Fungi incertae sedis</taxon>
        <taxon>Mucoromycota</taxon>
        <taxon>Mucoromycotina</taxon>
        <taxon>Mucoromycetes</taxon>
        <taxon>Mucorales</taxon>
        <taxon>Cunninghamellaceae</taxon>
        <taxon>Absidia</taxon>
    </lineage>
</organism>
<dbReference type="InterPro" id="IPR039859">
    <property type="entry name" value="PFA4/ZDH16/20/ERF2-like"/>
</dbReference>
<evidence type="ECO:0000256" key="1">
    <source>
        <dbReference type="ARBA" id="ARBA00004141"/>
    </source>
</evidence>
<feature type="domain" description="Palmitoyltransferase DHHC" evidence="12">
    <location>
        <begin position="189"/>
        <end position="312"/>
    </location>
</feature>
<feature type="transmembrane region" description="Helical" evidence="10">
    <location>
        <begin position="235"/>
        <end position="255"/>
    </location>
</feature>
<comment type="domain">
    <text evidence="10">The DHHC domain is required for palmitoyltransferase activity.</text>
</comment>
<evidence type="ECO:0000259" key="12">
    <source>
        <dbReference type="Pfam" id="PF01529"/>
    </source>
</evidence>
<evidence type="ECO:0000256" key="10">
    <source>
        <dbReference type="RuleBase" id="RU079119"/>
    </source>
</evidence>
<keyword evidence="4 10" id="KW-1133">Transmembrane helix</keyword>
<accession>A0A1X2IJS1</accession>
<dbReference type="GO" id="GO:0019706">
    <property type="term" value="F:protein-cysteine S-palmitoyltransferase activity"/>
    <property type="evidence" value="ECO:0007669"/>
    <property type="project" value="UniProtKB-EC"/>
</dbReference>
<evidence type="ECO:0000256" key="6">
    <source>
        <dbReference type="ARBA" id="ARBA00023139"/>
    </source>
</evidence>
<feature type="region of interest" description="Disordered" evidence="11">
    <location>
        <begin position="117"/>
        <end position="181"/>
    </location>
</feature>
<dbReference type="Proteomes" id="UP000193560">
    <property type="component" value="Unassembled WGS sequence"/>
</dbReference>
<comment type="subcellular location">
    <subcellularLocation>
        <location evidence="1">Membrane</location>
        <topology evidence="1">Multi-pass membrane protein</topology>
    </subcellularLocation>
</comment>
<dbReference type="Pfam" id="PF01529">
    <property type="entry name" value="DHHC"/>
    <property type="match status" value="1"/>
</dbReference>
<reference evidence="13 14" key="1">
    <citation type="submission" date="2016-07" db="EMBL/GenBank/DDBJ databases">
        <title>Pervasive Adenine N6-methylation of Active Genes in Fungi.</title>
        <authorList>
            <consortium name="DOE Joint Genome Institute"/>
            <person name="Mondo S.J."/>
            <person name="Dannebaum R.O."/>
            <person name="Kuo R.C."/>
            <person name="Labutti K."/>
            <person name="Haridas S."/>
            <person name="Kuo A."/>
            <person name="Salamov A."/>
            <person name="Ahrendt S.R."/>
            <person name="Lipzen A."/>
            <person name="Sullivan W."/>
            <person name="Andreopoulos W.B."/>
            <person name="Clum A."/>
            <person name="Lindquist E."/>
            <person name="Daum C."/>
            <person name="Ramamoorthy G.K."/>
            <person name="Gryganskyi A."/>
            <person name="Culley D."/>
            <person name="Magnuson J.K."/>
            <person name="James T.Y."/>
            <person name="O'Malley M.A."/>
            <person name="Stajich J.E."/>
            <person name="Spatafora J.W."/>
            <person name="Visel A."/>
            <person name="Grigoriev I.V."/>
        </authorList>
    </citation>
    <scope>NUCLEOTIDE SEQUENCE [LARGE SCALE GENOMIC DNA]</scope>
    <source>
        <strain evidence="13 14">NRRL 1336</strain>
    </source>
</reference>
<comment type="similarity">
    <text evidence="10">Belongs to the DHHC palmitoyltransferase family.</text>
</comment>
<keyword evidence="14" id="KW-1185">Reference proteome</keyword>
<evidence type="ECO:0000256" key="5">
    <source>
        <dbReference type="ARBA" id="ARBA00023136"/>
    </source>
</evidence>
<keyword evidence="3 10" id="KW-0812">Transmembrane</keyword>
<feature type="compositionally biased region" description="Acidic residues" evidence="11">
    <location>
        <begin position="126"/>
        <end position="135"/>
    </location>
</feature>
<dbReference type="EC" id="2.3.1.225" evidence="10"/>
<sequence>MGTHFFKKVHSCCTFTLNASPVVLLLLIFIWAFWAYHFRLCWYLIQNQAIIQGCLYMIFFEPLFGLAVWSFYKASRTSPGNTLEIAKKNEMLMDIEQGHQDQNSEYVQLLQSHSPTCNNEGHGNTDDNDGEDQDDFGGMGRDNTPSHDEIASSPAILSLDDSGNTPSSLASSPVTSRTHSSITVKRDGAKRYCQKCKMDKCDRSHHCRSCKRCILKMDHHCPWINNCVGFYNYKFFYLFIVYGSLFCIYVFATTLAPTIDIMKQPMGVLAIDFNWLFLCFVSAVFGLFLTPFSLFHTRQLCKNRTTIEFYEKANYRLGSRRWQQQRGSGARRQMMDIMRSKYFNPWDLGMRSNVEQVLGKSPMTWFIPIGSPSGNGYHYPLNNYAYDTLAMDDDDDDDI</sequence>
<keyword evidence="8 10" id="KW-0012">Acyltransferase</keyword>
<dbReference type="EMBL" id="MCGE01000009">
    <property type="protein sequence ID" value="ORZ17811.1"/>
    <property type="molecule type" value="Genomic_DNA"/>
</dbReference>
<dbReference type="OrthoDB" id="9909019at2759"/>
<keyword evidence="6" id="KW-0564">Palmitate</keyword>
<dbReference type="STRING" id="90262.A0A1X2IJS1"/>
<evidence type="ECO:0000256" key="7">
    <source>
        <dbReference type="ARBA" id="ARBA00023288"/>
    </source>
</evidence>
<dbReference type="PANTHER" id="PTHR12246">
    <property type="entry name" value="PALMITOYLTRANSFERASE ZDHHC16"/>
    <property type="match status" value="1"/>
</dbReference>
<protein>
    <recommendedName>
        <fullName evidence="10">Palmitoyltransferase</fullName>
        <ecNumber evidence="10">2.3.1.225</ecNumber>
    </recommendedName>
</protein>
<feature type="compositionally biased region" description="Polar residues" evidence="11">
    <location>
        <begin position="161"/>
        <end position="181"/>
    </location>
</feature>
<name>A0A1X2IJS1_9FUNG</name>
<evidence type="ECO:0000256" key="11">
    <source>
        <dbReference type="SAM" id="MobiDB-lite"/>
    </source>
</evidence>
<keyword evidence="2 10" id="KW-0808">Transferase</keyword>
<dbReference type="PROSITE" id="PS50216">
    <property type="entry name" value="DHHC"/>
    <property type="match status" value="1"/>
</dbReference>
<keyword evidence="5 10" id="KW-0472">Membrane</keyword>
<evidence type="ECO:0000256" key="4">
    <source>
        <dbReference type="ARBA" id="ARBA00022989"/>
    </source>
</evidence>
<dbReference type="GO" id="GO:0016020">
    <property type="term" value="C:membrane"/>
    <property type="evidence" value="ECO:0007669"/>
    <property type="project" value="UniProtKB-SubCell"/>
</dbReference>
<evidence type="ECO:0000256" key="8">
    <source>
        <dbReference type="ARBA" id="ARBA00023315"/>
    </source>
</evidence>
<evidence type="ECO:0000256" key="2">
    <source>
        <dbReference type="ARBA" id="ARBA00022679"/>
    </source>
</evidence>
<keyword evidence="7" id="KW-0449">Lipoprotein</keyword>
<feature type="transmembrane region" description="Helical" evidence="10">
    <location>
        <begin position="49"/>
        <end position="72"/>
    </location>
</feature>
<evidence type="ECO:0000313" key="13">
    <source>
        <dbReference type="EMBL" id="ORZ17811.1"/>
    </source>
</evidence>
<gene>
    <name evidence="13" type="ORF">BCR42DRAFT_412564</name>
</gene>
<proteinExistence type="inferred from homology"/>